<evidence type="ECO:0000313" key="3">
    <source>
        <dbReference type="EMBL" id="SFF62639.1"/>
    </source>
</evidence>
<protein>
    <submittedName>
        <fullName evidence="3">Thiol-disulfide isomerase or thioredoxin</fullName>
    </submittedName>
</protein>
<evidence type="ECO:0000259" key="2">
    <source>
        <dbReference type="PROSITE" id="PS51352"/>
    </source>
</evidence>
<dbReference type="Proteomes" id="UP000198964">
    <property type="component" value="Unassembled WGS sequence"/>
</dbReference>
<gene>
    <name evidence="3" type="ORF">SAMN05216283_11127</name>
</gene>
<dbReference type="InterPro" id="IPR000866">
    <property type="entry name" value="AhpC/TSA"/>
</dbReference>
<reference evidence="3 4" key="1">
    <citation type="submission" date="2016-10" db="EMBL/GenBank/DDBJ databases">
        <authorList>
            <person name="de Groot N.N."/>
        </authorList>
    </citation>
    <scope>NUCLEOTIDE SEQUENCE [LARGE SCALE GENOMIC DNA]</scope>
    <source>
        <strain evidence="3 4">CGMCC 1.9156</strain>
    </source>
</reference>
<dbReference type="GO" id="GO:0016209">
    <property type="term" value="F:antioxidant activity"/>
    <property type="evidence" value="ECO:0007669"/>
    <property type="project" value="InterPro"/>
</dbReference>
<dbReference type="PROSITE" id="PS51352">
    <property type="entry name" value="THIOREDOXIN_2"/>
    <property type="match status" value="1"/>
</dbReference>
<accession>A0A1I2K8G9</accession>
<keyword evidence="1" id="KW-0732">Signal</keyword>
<dbReference type="GO" id="GO:0016853">
    <property type="term" value="F:isomerase activity"/>
    <property type="evidence" value="ECO:0007669"/>
    <property type="project" value="UniProtKB-KW"/>
</dbReference>
<dbReference type="STRING" id="655355.SAMN05216283_11127"/>
<dbReference type="InterPro" id="IPR036249">
    <property type="entry name" value="Thioredoxin-like_sf"/>
</dbReference>
<keyword evidence="4" id="KW-1185">Reference proteome</keyword>
<evidence type="ECO:0000256" key="1">
    <source>
        <dbReference type="SAM" id="SignalP"/>
    </source>
</evidence>
<feature type="signal peptide" evidence="1">
    <location>
        <begin position="1"/>
        <end position="25"/>
    </location>
</feature>
<sequence>MNLKKMKLKTLLLFFVVALSLQVIAQSPQSVIITGTAPDYRNYEIQLYRYADAISKTKKLVSTINIDAEGYFHSTAKLSATTYCFADFDAYRAFIYLEPGKEYELVFPPLKQIPASQKRNPFFQAEETAFALKNSSADDLNRQIQQFELAYLKEESRYFNQIFNLQSKAAVDSLKANLSKQFSQSNNTYFNQYLFYRTAFAEYALHQGQSESFVRNYFIGHQPDLLIPSCHRLFHQLFNDYFTFESNQIRGTEFKRLVARADLNGIEAYFANKKQWNTNLSQLVILQSIHDAYSQGQFSQGSLLRLLDTIGASTWPTDKKQIAKRLKERLTYLKAGSDAPTIKLTDFSGVSQPLSSFKGKYIYLNFTRVANPICRQHLDQLKQAGDLLKQQVQILNLILPEEASKKELILQQNWPGEFFIIDEQAADTYRVTTLPMAYLIDPSGKLAMSPAPNPLDGFEQQFLNLLKQNRLNELRQQGK</sequence>
<organism evidence="3 4">
    <name type="scientific">Sunxiuqinia elliptica</name>
    <dbReference type="NCBI Taxonomy" id="655355"/>
    <lineage>
        <taxon>Bacteria</taxon>
        <taxon>Pseudomonadati</taxon>
        <taxon>Bacteroidota</taxon>
        <taxon>Bacteroidia</taxon>
        <taxon>Marinilabiliales</taxon>
        <taxon>Prolixibacteraceae</taxon>
        <taxon>Sunxiuqinia</taxon>
    </lineage>
</organism>
<feature type="chain" id="PRO_5011555160" evidence="1">
    <location>
        <begin position="26"/>
        <end position="479"/>
    </location>
</feature>
<dbReference type="GO" id="GO:0016491">
    <property type="term" value="F:oxidoreductase activity"/>
    <property type="evidence" value="ECO:0007669"/>
    <property type="project" value="InterPro"/>
</dbReference>
<dbReference type="InterPro" id="IPR013766">
    <property type="entry name" value="Thioredoxin_domain"/>
</dbReference>
<name>A0A1I2K8G9_9BACT</name>
<dbReference type="EMBL" id="FONW01000011">
    <property type="protein sequence ID" value="SFF62639.1"/>
    <property type="molecule type" value="Genomic_DNA"/>
</dbReference>
<dbReference type="AlphaFoldDB" id="A0A1I2K8G9"/>
<feature type="domain" description="Thioredoxin" evidence="2">
    <location>
        <begin position="333"/>
        <end position="468"/>
    </location>
</feature>
<dbReference type="Gene3D" id="3.40.30.10">
    <property type="entry name" value="Glutaredoxin"/>
    <property type="match status" value="1"/>
</dbReference>
<dbReference type="PANTHER" id="PTHR42852">
    <property type="entry name" value="THIOL:DISULFIDE INTERCHANGE PROTEIN DSBE"/>
    <property type="match status" value="1"/>
</dbReference>
<evidence type="ECO:0000313" key="4">
    <source>
        <dbReference type="Proteomes" id="UP000198964"/>
    </source>
</evidence>
<keyword evidence="3" id="KW-0413">Isomerase</keyword>
<proteinExistence type="predicted"/>
<dbReference type="Pfam" id="PF00578">
    <property type="entry name" value="AhpC-TSA"/>
    <property type="match status" value="1"/>
</dbReference>
<dbReference type="PANTHER" id="PTHR42852:SF18">
    <property type="entry name" value="CHROMOSOME UNDETERMINED SCAFFOLD_47, WHOLE GENOME SHOTGUN SEQUENCE"/>
    <property type="match status" value="1"/>
</dbReference>
<dbReference type="InterPro" id="IPR050553">
    <property type="entry name" value="Thioredoxin_ResA/DsbE_sf"/>
</dbReference>
<dbReference type="SUPFAM" id="SSF52833">
    <property type="entry name" value="Thioredoxin-like"/>
    <property type="match status" value="1"/>
</dbReference>